<dbReference type="PANTHER" id="PTHR34478">
    <property type="entry name" value="PROTEIN LEMA"/>
    <property type="match status" value="1"/>
</dbReference>
<name>A0A919APP8_9PROT</name>
<dbReference type="EMBL" id="BNCI01000001">
    <property type="protein sequence ID" value="GHF18850.1"/>
    <property type="molecule type" value="Genomic_DNA"/>
</dbReference>
<reference evidence="7" key="2">
    <citation type="submission" date="2020-09" db="EMBL/GenBank/DDBJ databases">
        <authorList>
            <person name="Sun Q."/>
            <person name="Kim S."/>
        </authorList>
    </citation>
    <scope>NUCLEOTIDE SEQUENCE</scope>
    <source>
        <strain evidence="7">KCTC 42590</strain>
    </source>
</reference>
<evidence type="ECO:0000256" key="6">
    <source>
        <dbReference type="SAM" id="Phobius"/>
    </source>
</evidence>
<keyword evidence="3 6" id="KW-0812">Transmembrane</keyword>
<evidence type="ECO:0000256" key="5">
    <source>
        <dbReference type="ARBA" id="ARBA00023136"/>
    </source>
</evidence>
<comment type="similarity">
    <text evidence="2">Belongs to the LemA family.</text>
</comment>
<dbReference type="RefSeq" id="WP_191250777.1">
    <property type="nucleotide sequence ID" value="NZ_BNCI01000001.1"/>
</dbReference>
<comment type="caution">
    <text evidence="7">The sequence shown here is derived from an EMBL/GenBank/DDBJ whole genome shotgun (WGS) entry which is preliminary data.</text>
</comment>
<keyword evidence="4 6" id="KW-1133">Transmembrane helix</keyword>
<accession>A0A919APP8</accession>
<evidence type="ECO:0000256" key="4">
    <source>
        <dbReference type="ARBA" id="ARBA00022989"/>
    </source>
</evidence>
<evidence type="ECO:0000256" key="1">
    <source>
        <dbReference type="ARBA" id="ARBA00004167"/>
    </source>
</evidence>
<dbReference type="SUPFAM" id="SSF140478">
    <property type="entry name" value="LemA-like"/>
    <property type="match status" value="1"/>
</dbReference>
<evidence type="ECO:0000313" key="7">
    <source>
        <dbReference type="EMBL" id="GHF18850.1"/>
    </source>
</evidence>
<reference evidence="7" key="1">
    <citation type="journal article" date="2014" name="Int. J. Syst. Evol. Microbiol.">
        <title>Complete genome sequence of Corynebacterium casei LMG S-19264T (=DSM 44701T), isolated from a smear-ripened cheese.</title>
        <authorList>
            <consortium name="US DOE Joint Genome Institute (JGI-PGF)"/>
            <person name="Walter F."/>
            <person name="Albersmeier A."/>
            <person name="Kalinowski J."/>
            <person name="Ruckert C."/>
        </authorList>
    </citation>
    <scope>NUCLEOTIDE SEQUENCE</scope>
    <source>
        <strain evidence="7">KCTC 42590</strain>
    </source>
</reference>
<organism evidence="7 8">
    <name type="scientific">Kordiimonas sediminis</name>
    <dbReference type="NCBI Taxonomy" id="1735581"/>
    <lineage>
        <taxon>Bacteria</taxon>
        <taxon>Pseudomonadati</taxon>
        <taxon>Pseudomonadota</taxon>
        <taxon>Alphaproteobacteria</taxon>
        <taxon>Kordiimonadales</taxon>
        <taxon>Kordiimonadaceae</taxon>
        <taxon>Kordiimonas</taxon>
    </lineage>
</organism>
<sequence length="188" mass="21031">MIYYGVIGGLILLAVFVISIYNKLVVLRTRTEEAWSDIDVQMKRRYDLIPNLIETVKGYASHEKETLENVIAARNTASKSTGTPGEQSGAENILSGALRQLFAVSEAYPELKANTNFQQLQTDLSEIEDHIQKSRRYFNGSVRDLNTMVESFPSNLIAGQFGFHKSEYFELDEAEAGAVKTAPKVTFN</sequence>
<dbReference type="AlphaFoldDB" id="A0A919APP8"/>
<keyword evidence="5 6" id="KW-0472">Membrane</keyword>
<feature type="transmembrane region" description="Helical" evidence="6">
    <location>
        <begin position="6"/>
        <end position="26"/>
    </location>
</feature>
<evidence type="ECO:0000256" key="3">
    <source>
        <dbReference type="ARBA" id="ARBA00022692"/>
    </source>
</evidence>
<evidence type="ECO:0000313" key="8">
    <source>
        <dbReference type="Proteomes" id="UP000630923"/>
    </source>
</evidence>
<dbReference type="InterPro" id="IPR007156">
    <property type="entry name" value="MamQ_LemA"/>
</dbReference>
<dbReference type="GO" id="GO:0016020">
    <property type="term" value="C:membrane"/>
    <property type="evidence" value="ECO:0007669"/>
    <property type="project" value="UniProtKB-SubCell"/>
</dbReference>
<dbReference type="Gene3D" id="1.20.1440.20">
    <property type="entry name" value="LemA-like domain"/>
    <property type="match status" value="1"/>
</dbReference>
<dbReference type="Pfam" id="PF04011">
    <property type="entry name" value="LemA"/>
    <property type="match status" value="1"/>
</dbReference>
<gene>
    <name evidence="7" type="ORF">GCM10017044_11740</name>
</gene>
<dbReference type="Proteomes" id="UP000630923">
    <property type="component" value="Unassembled WGS sequence"/>
</dbReference>
<dbReference type="InterPro" id="IPR023353">
    <property type="entry name" value="LemA-like_dom_sf"/>
</dbReference>
<evidence type="ECO:0000256" key="2">
    <source>
        <dbReference type="ARBA" id="ARBA00008854"/>
    </source>
</evidence>
<protein>
    <submittedName>
        <fullName evidence="7">Membrane protein</fullName>
    </submittedName>
</protein>
<comment type="subcellular location">
    <subcellularLocation>
        <location evidence="1">Membrane</location>
        <topology evidence="1">Single-pass membrane protein</topology>
    </subcellularLocation>
</comment>
<keyword evidence="8" id="KW-1185">Reference proteome</keyword>
<proteinExistence type="inferred from homology"/>
<dbReference type="PANTHER" id="PTHR34478:SF1">
    <property type="entry name" value="PROTEIN LEMA"/>
    <property type="match status" value="1"/>
</dbReference>